<keyword evidence="4" id="KW-1185">Reference proteome</keyword>
<dbReference type="AlphaFoldDB" id="A0A7J0G5X9"/>
<organism evidence="3 4">
    <name type="scientific">Actinidia rufa</name>
    <dbReference type="NCBI Taxonomy" id="165716"/>
    <lineage>
        <taxon>Eukaryota</taxon>
        <taxon>Viridiplantae</taxon>
        <taxon>Streptophyta</taxon>
        <taxon>Embryophyta</taxon>
        <taxon>Tracheophyta</taxon>
        <taxon>Spermatophyta</taxon>
        <taxon>Magnoliopsida</taxon>
        <taxon>eudicotyledons</taxon>
        <taxon>Gunneridae</taxon>
        <taxon>Pentapetalae</taxon>
        <taxon>asterids</taxon>
        <taxon>Ericales</taxon>
        <taxon>Actinidiaceae</taxon>
        <taxon>Actinidia</taxon>
    </lineage>
</organism>
<dbReference type="PANTHER" id="PTHR33083">
    <property type="entry name" value="EXPRESSED PROTEIN"/>
    <property type="match status" value="1"/>
</dbReference>
<name>A0A7J0G5X9_9ERIC</name>
<feature type="region of interest" description="Disordered" evidence="2">
    <location>
        <begin position="13"/>
        <end position="46"/>
    </location>
</feature>
<evidence type="ECO:0000313" key="4">
    <source>
        <dbReference type="Proteomes" id="UP000585474"/>
    </source>
</evidence>
<dbReference type="GO" id="GO:0010150">
    <property type="term" value="P:leaf senescence"/>
    <property type="evidence" value="ECO:0007669"/>
    <property type="project" value="UniProtKB-ARBA"/>
</dbReference>
<comment type="caution">
    <text evidence="3">The sequence shown here is derived from an EMBL/GenBank/DDBJ whole genome shotgun (WGS) entry which is preliminary data.</text>
</comment>
<sequence>MAEEFQEFELIFPENAKTEENPNADWGFPSNLSSRSSNAKRKNKRNSIPLKIPENLSGKSLVECAELDLFDDDNEGGELVPPHVIASRRIYTRKIAFPVCTGYGRTLKGRDLSQVRNSILRMTGFLET</sequence>
<evidence type="ECO:0000256" key="1">
    <source>
        <dbReference type="ARBA" id="ARBA00034773"/>
    </source>
</evidence>
<evidence type="ECO:0008006" key="5">
    <source>
        <dbReference type="Google" id="ProtNLM"/>
    </source>
</evidence>
<dbReference type="Proteomes" id="UP000585474">
    <property type="component" value="Unassembled WGS sequence"/>
</dbReference>
<evidence type="ECO:0000256" key="2">
    <source>
        <dbReference type="SAM" id="MobiDB-lite"/>
    </source>
</evidence>
<gene>
    <name evidence="3" type="ORF">Acr_18g0003470</name>
</gene>
<dbReference type="Pfam" id="PF04520">
    <property type="entry name" value="Senescence_reg"/>
    <property type="match status" value="1"/>
</dbReference>
<evidence type="ECO:0000313" key="3">
    <source>
        <dbReference type="EMBL" id="GFZ06177.1"/>
    </source>
</evidence>
<reference evidence="3 4" key="1">
    <citation type="submission" date="2019-07" db="EMBL/GenBank/DDBJ databases">
        <title>De Novo Assembly of kiwifruit Actinidia rufa.</title>
        <authorList>
            <person name="Sugita-Konishi S."/>
            <person name="Sato K."/>
            <person name="Mori E."/>
            <person name="Abe Y."/>
            <person name="Kisaki G."/>
            <person name="Hamano K."/>
            <person name="Suezawa K."/>
            <person name="Otani M."/>
            <person name="Fukuda T."/>
            <person name="Manabe T."/>
            <person name="Gomi K."/>
            <person name="Tabuchi M."/>
            <person name="Akimitsu K."/>
            <person name="Kataoka I."/>
        </authorList>
    </citation>
    <scope>NUCLEOTIDE SEQUENCE [LARGE SCALE GENOMIC DNA]</scope>
    <source>
        <strain evidence="4">cv. Fuchu</strain>
    </source>
</reference>
<protein>
    <recommendedName>
        <fullName evidence="5">Senescence regulator</fullName>
    </recommendedName>
</protein>
<comment type="similarity">
    <text evidence="1">Belongs to the senescence regulator S40 family.</text>
</comment>
<dbReference type="EMBL" id="BJWL01000018">
    <property type="protein sequence ID" value="GFZ06177.1"/>
    <property type="molecule type" value="Genomic_DNA"/>
</dbReference>
<dbReference type="PANTHER" id="PTHR33083:SF49">
    <property type="entry name" value="SENESCENCE REGULATOR"/>
    <property type="match status" value="1"/>
</dbReference>
<dbReference type="InterPro" id="IPR007608">
    <property type="entry name" value="Senescence_reg_S40"/>
</dbReference>
<dbReference type="OrthoDB" id="672058at2759"/>
<proteinExistence type="inferred from homology"/>
<accession>A0A7J0G5X9</accession>